<evidence type="ECO:0000256" key="1">
    <source>
        <dbReference type="SAM" id="MobiDB-lite"/>
    </source>
</evidence>
<gene>
    <name evidence="3" type="ORF">Daus18300_009324</name>
</gene>
<proteinExistence type="predicted"/>
<accession>A0ABR3WEQ4</accession>
<dbReference type="Proteomes" id="UP001583177">
    <property type="component" value="Unassembled WGS sequence"/>
</dbReference>
<reference evidence="3 4" key="1">
    <citation type="journal article" date="2024" name="IMA Fungus">
        <title>IMA Genome - F19 : A genome assembly and annotation guide to empower mycologists, including annotated draft genome sequences of Ceratocystis pirilliformis, Diaporthe australafricana, Fusarium ophioides, Paecilomyces lecythidis, and Sporothrix stenoceras.</title>
        <authorList>
            <person name="Aylward J."/>
            <person name="Wilson A.M."/>
            <person name="Visagie C.M."/>
            <person name="Spraker J."/>
            <person name="Barnes I."/>
            <person name="Buitendag C."/>
            <person name="Ceriani C."/>
            <person name="Del Mar Angel L."/>
            <person name="du Plessis D."/>
            <person name="Fuchs T."/>
            <person name="Gasser K."/>
            <person name="Kramer D."/>
            <person name="Li W."/>
            <person name="Munsamy K."/>
            <person name="Piso A."/>
            <person name="Price J.L."/>
            <person name="Sonnekus B."/>
            <person name="Thomas C."/>
            <person name="van der Nest A."/>
            <person name="van Dijk A."/>
            <person name="van Heerden A."/>
            <person name="van Vuuren N."/>
            <person name="Yilmaz N."/>
            <person name="Duong T.A."/>
            <person name="van der Merwe N.A."/>
            <person name="Wingfield M.J."/>
            <person name="Wingfield B.D."/>
        </authorList>
    </citation>
    <scope>NUCLEOTIDE SEQUENCE [LARGE SCALE GENOMIC DNA]</scope>
    <source>
        <strain evidence="3 4">CMW 18300</strain>
    </source>
</reference>
<dbReference type="PANTHER" id="PTHR35910:SF1">
    <property type="entry name" value="2EXR DOMAIN-CONTAINING PROTEIN"/>
    <property type="match status" value="1"/>
</dbReference>
<dbReference type="EMBL" id="JAWRVE010000094">
    <property type="protein sequence ID" value="KAL1860270.1"/>
    <property type="molecule type" value="Genomic_DNA"/>
</dbReference>
<dbReference type="Pfam" id="PF20150">
    <property type="entry name" value="2EXR"/>
    <property type="match status" value="1"/>
</dbReference>
<feature type="region of interest" description="Disordered" evidence="1">
    <location>
        <begin position="58"/>
        <end position="84"/>
    </location>
</feature>
<dbReference type="InterPro" id="IPR045518">
    <property type="entry name" value="2EXR"/>
</dbReference>
<dbReference type="PANTHER" id="PTHR35910">
    <property type="entry name" value="2EXR DOMAIN-CONTAINING PROTEIN"/>
    <property type="match status" value="1"/>
</dbReference>
<comment type="caution">
    <text evidence="3">The sequence shown here is derived from an EMBL/GenBank/DDBJ whole genome shotgun (WGS) entry which is preliminary data.</text>
</comment>
<organism evidence="3 4">
    <name type="scientific">Diaporthe australafricana</name>
    <dbReference type="NCBI Taxonomy" id="127596"/>
    <lineage>
        <taxon>Eukaryota</taxon>
        <taxon>Fungi</taxon>
        <taxon>Dikarya</taxon>
        <taxon>Ascomycota</taxon>
        <taxon>Pezizomycotina</taxon>
        <taxon>Sordariomycetes</taxon>
        <taxon>Sordariomycetidae</taxon>
        <taxon>Diaporthales</taxon>
        <taxon>Diaporthaceae</taxon>
        <taxon>Diaporthe</taxon>
    </lineage>
</organism>
<evidence type="ECO:0000313" key="3">
    <source>
        <dbReference type="EMBL" id="KAL1860270.1"/>
    </source>
</evidence>
<protein>
    <recommendedName>
        <fullName evidence="2">2EXR domain-containing protein</fullName>
    </recommendedName>
</protein>
<keyword evidence="4" id="KW-1185">Reference proteome</keyword>
<evidence type="ECO:0000313" key="4">
    <source>
        <dbReference type="Proteomes" id="UP001583177"/>
    </source>
</evidence>
<evidence type="ECO:0000259" key="2">
    <source>
        <dbReference type="Pfam" id="PF20150"/>
    </source>
</evidence>
<feature type="domain" description="2EXR" evidence="2">
    <location>
        <begin position="89"/>
        <end position="202"/>
    </location>
</feature>
<name>A0ABR3WEQ4_9PEZI</name>
<sequence>MDPSTEAGKGDTETSLVARPKTHHNLSIVYIDHEIDKPTATADDEAEKNSSHHNHSVVDIDHHLDGPGPPGTDQGPNGPVVQDRGGLFRLPPELRIMIWELLLPGKRLLRAKVWCGRDEGSRLRNGSKKIKGCKGRWIFRVDHWNLRDRYPSTDISTFMTPIVLEICRESRMVALQHGSFIFNQRDNSHETGTWWNPDQDVLGFDHSWDLELHSWALANLHGLEHVKRIAMDEVQAWYFYYDAFFNGPDPLSVDRELRDPLAVTFWFRENNKRCHYIPEFFPGFQELTMVFSTIYTKVDRQLFRLRSNARRWDCVVPEDKYSVTFELGSDIKTAVERLRKYRELCMETNVEEPDDDYYSSSDDVIYSVKDCDLDLNKIEHWMGAGFDMCQKDYKAVPF</sequence>